<dbReference type="EMBL" id="BAAAGS010000118">
    <property type="protein sequence ID" value="GAA0565340.1"/>
    <property type="molecule type" value="Genomic_DNA"/>
</dbReference>
<dbReference type="InterPro" id="IPR032731">
    <property type="entry name" value="Arabino_trans_C"/>
</dbReference>
<sequence>MRTEWYDLPERALNGDVPVVLTLAGWEAGANSVFIEFGRDTPDGFEVVQRYPVVQGPAAQWRDHRVSVGGPSEGATKMRLVAKDRALGSHGWLAVTAPRAPQLTKMTDIVGDTPTFVEWPAALVHPCARVTSSHNGIADMPRLRIAAGGEVRAIGQGWSSPDAGGAFGWLSVATSMREMPTYLKNDVNRDWGSLYAVDPYVPDALPAQVAMSVHTETHWGTWSPGGACQVGCVQDPIVDGVRTDGHA</sequence>
<evidence type="ECO:0000259" key="1">
    <source>
        <dbReference type="Pfam" id="PF14896"/>
    </source>
</evidence>
<organism evidence="2 3">
    <name type="scientific">Saccharopolyspora erythraea</name>
    <name type="common">Streptomyces erythraeus</name>
    <dbReference type="NCBI Taxonomy" id="1836"/>
    <lineage>
        <taxon>Bacteria</taxon>
        <taxon>Bacillati</taxon>
        <taxon>Actinomycetota</taxon>
        <taxon>Actinomycetes</taxon>
        <taxon>Pseudonocardiales</taxon>
        <taxon>Pseudonocardiaceae</taxon>
        <taxon>Saccharopolyspora</taxon>
    </lineage>
</organism>
<dbReference type="Gene3D" id="3.40.190.160">
    <property type="match status" value="1"/>
</dbReference>
<evidence type="ECO:0000313" key="3">
    <source>
        <dbReference type="Proteomes" id="UP001500729"/>
    </source>
</evidence>
<dbReference type="Proteomes" id="UP001500729">
    <property type="component" value="Unassembled WGS sequence"/>
</dbReference>
<proteinExistence type="predicted"/>
<name>A0ABN1EFY3_SACER</name>
<protein>
    <recommendedName>
        <fullName evidence="1">Arabinosyltransferase C-terminal domain-containing protein</fullName>
    </recommendedName>
</protein>
<evidence type="ECO:0000313" key="2">
    <source>
        <dbReference type="EMBL" id="GAA0565340.1"/>
    </source>
</evidence>
<comment type="caution">
    <text evidence="2">The sequence shown here is derived from an EMBL/GenBank/DDBJ whole genome shotgun (WGS) entry which is preliminary data.</text>
</comment>
<reference evidence="2 3" key="1">
    <citation type="journal article" date="2019" name="Int. J. Syst. Evol. Microbiol.">
        <title>The Global Catalogue of Microorganisms (GCM) 10K type strain sequencing project: providing services to taxonomists for standard genome sequencing and annotation.</title>
        <authorList>
            <consortium name="The Broad Institute Genomics Platform"/>
            <consortium name="The Broad Institute Genome Sequencing Center for Infectious Disease"/>
            <person name="Wu L."/>
            <person name="Ma J."/>
        </authorList>
    </citation>
    <scope>NUCLEOTIDE SEQUENCE [LARGE SCALE GENOMIC DNA]</scope>
    <source>
        <strain evidence="2 3">JCM 10303</strain>
    </source>
</reference>
<feature type="domain" description="Arabinosyltransferase C-terminal" evidence="1">
    <location>
        <begin position="2"/>
        <end position="225"/>
    </location>
</feature>
<accession>A0ABN1EFY3</accession>
<dbReference type="Pfam" id="PF14896">
    <property type="entry name" value="Arabino_trans_C"/>
    <property type="match status" value="1"/>
</dbReference>
<keyword evidence="3" id="KW-1185">Reference proteome</keyword>
<dbReference type="RefSeq" id="WP_308196715.1">
    <property type="nucleotide sequence ID" value="NZ_BAAAGS010000118.1"/>
</dbReference>
<gene>
    <name evidence="2" type="ORF">GCM10009533_71340</name>
</gene>